<feature type="compositionally biased region" description="Pro residues" evidence="2">
    <location>
        <begin position="1448"/>
        <end position="1457"/>
    </location>
</feature>
<dbReference type="InterPro" id="IPR011990">
    <property type="entry name" value="TPR-like_helical_dom_sf"/>
</dbReference>
<feature type="compositionally biased region" description="Low complexity" evidence="2">
    <location>
        <begin position="59"/>
        <end position="69"/>
    </location>
</feature>
<dbReference type="Gene3D" id="1.25.40.10">
    <property type="entry name" value="Tetratricopeptide repeat domain"/>
    <property type="match status" value="3"/>
</dbReference>
<feature type="signal peptide" evidence="3">
    <location>
        <begin position="1"/>
        <end position="31"/>
    </location>
</feature>
<dbReference type="Proteomes" id="UP001151081">
    <property type="component" value="Unassembled WGS sequence"/>
</dbReference>
<dbReference type="RefSeq" id="WP_272425090.1">
    <property type="nucleotide sequence ID" value="NZ_JAGTJK010000030.1"/>
</dbReference>
<accession>A0A9X4AU60</accession>
<name>A0A9X4AU60_9BACT</name>
<comment type="caution">
    <text evidence="4">The sequence shown here is derived from an EMBL/GenBank/DDBJ whole genome shotgun (WGS) entry which is preliminary data.</text>
</comment>
<sequence>MSVLRRSSSRSGRGASSILALLVATCVAGSAASQPQPFPPTAAPTAPPAAMPTAPPGAVPTAPSSAAPPTAVPPTAAPPSAAPTTSASAPPIPPPTPAFKPRVQAPPPPPPTPEQVAVLAELEKEAAAYEQAARDYRSSITRIIQQHYEERRRRVIAALDREIDVEQRDLRTAREEAIRRLEKFVDTYSGRNAHPESTPTAMFRLAALYEERAREDTDVSDDLAIGLRPAIALYKRIIREFPQYKELAGVYYYLGHALNDSARIFEAQQVFRSLVCHDRYPYPVPTDPKDPTRDVVGKLPQDHDRDYWLGWEARHPIPIGEAAKRKAAQPPPKKTNAKGKGKQKEPEPEPEAPAIEDELVFVNPYPDSCKPIPQKVAEGAEPRYLAEVWWLIGDYHFNEIDPGGGPFSLNRAEVAYTRSLQYKKPPVYGVAMYKLAWTYFKQLRYETSVRQFVELLKYTDEQEKLTGDPGTDFRGESYTYIAGALTFLDFTGPAADEPFVPRSDILDLEQDPRIREQKMRIAIERVQNAALIPQDRKWSVEIYKALAAEFKELNQYRNTIEVSELILKKWPMHRDAPVMQAQIADIYDTLTGQSREGTAERAENAAKALDARTKLANYVGKTPWVEANKDDPEAIQTAERLVRGGLRRAAADHTNAGSALVNAAIQSGEQETRTKLFERALSEYRMAALGWQGVLQEDENAPDAYDSRYWLADANHMVVVIQVAMDRSPTVDEVETARRTAVDVRDSNEDDKHLQPAAFMVVDTAYQALLDQYKLYKRTGGQEGIEQRTGLKIVTENDKQKVVAEELPKVIKDAVAARDEYIQRVPPASDLSTRDPQTNQDQKNSDLYAYQSAEFFFLYGNFPEARRRLEPIYAEQCGKTPFGYLAWEKLTTMANLENDVPRSRALAEAAMAKSCAVSEEQKLKETGIAQPTISRGYYVDAAAKFEKAEKMPDGPERVQAWREAAALYRVALEKAPARDEAPEAAMNGAYCYKQVGDYDQAIEMYTLFIKEYGSEANLSKLEKGDEAAKPPKPADPKRYAERVKYLKQAYDALSAAYVLFFNYRAAAETYDTISRNGRFEKPARREAARSAVLLYANVGERDRMIASRNGFLNLEAPIEQKAEIDYIVASADLKAWDEKGLDEGANKAARIKAMDAMEGYYEMNRLTPAATPFLVQAAYHAAKMRKAAGDPKAFEWCRNTTGAFDKFKAFAAVDGKKALGTMQADMAAECAYGVINDKLRQSWDYDAGHHRYAGVIDKVVKTYSDDLKKAGDTHFNDLQSVIKTYESRALSVAAFARQGSLYDSCRTGLYNTRPPGLKLYTDREEKLLKLAETSDREDLQETADAIRQKRREQWREARERLLNDADRAMIKFYVQAVVYARAWNVRNPEVDQAIQRLAFFTDILGDAKIRDMSQGIIDPETGQPFQYQDGMFLRTRPGMAPALQPDGLPAPLPVTLP</sequence>
<feature type="coiled-coil region" evidence="1">
    <location>
        <begin position="119"/>
        <end position="176"/>
    </location>
</feature>
<feature type="chain" id="PRO_5040801330" description="Tetratricopeptide repeat protein" evidence="3">
    <location>
        <begin position="32"/>
        <end position="1457"/>
    </location>
</feature>
<evidence type="ECO:0000256" key="1">
    <source>
        <dbReference type="SAM" id="Coils"/>
    </source>
</evidence>
<evidence type="ECO:0008006" key="6">
    <source>
        <dbReference type="Google" id="ProtNLM"/>
    </source>
</evidence>
<proteinExistence type="predicted"/>
<feature type="compositionally biased region" description="Pro residues" evidence="2">
    <location>
        <begin position="90"/>
        <end position="113"/>
    </location>
</feature>
<keyword evidence="5" id="KW-1185">Reference proteome</keyword>
<feature type="compositionally biased region" description="Pro residues" evidence="2">
    <location>
        <begin position="36"/>
        <end position="58"/>
    </location>
</feature>
<gene>
    <name evidence="4" type="ORF">KEG57_30770</name>
</gene>
<feature type="compositionally biased region" description="Pro residues" evidence="2">
    <location>
        <begin position="70"/>
        <end position="81"/>
    </location>
</feature>
<evidence type="ECO:0000256" key="3">
    <source>
        <dbReference type="SAM" id="SignalP"/>
    </source>
</evidence>
<feature type="region of interest" description="Disordered" evidence="2">
    <location>
        <begin position="322"/>
        <end position="353"/>
    </location>
</feature>
<feature type="region of interest" description="Disordered" evidence="2">
    <location>
        <begin position="29"/>
        <end position="114"/>
    </location>
</feature>
<evidence type="ECO:0000313" key="4">
    <source>
        <dbReference type="EMBL" id="MDC3984904.1"/>
    </source>
</evidence>
<organism evidence="4 5">
    <name type="scientific">Polyangium jinanense</name>
    <dbReference type="NCBI Taxonomy" id="2829994"/>
    <lineage>
        <taxon>Bacteria</taxon>
        <taxon>Pseudomonadati</taxon>
        <taxon>Myxococcota</taxon>
        <taxon>Polyangia</taxon>
        <taxon>Polyangiales</taxon>
        <taxon>Polyangiaceae</taxon>
        <taxon>Polyangium</taxon>
    </lineage>
</organism>
<dbReference type="EMBL" id="JAGTJJ010000024">
    <property type="protein sequence ID" value="MDC3984904.1"/>
    <property type="molecule type" value="Genomic_DNA"/>
</dbReference>
<keyword evidence="3" id="KW-0732">Signal</keyword>
<evidence type="ECO:0000256" key="2">
    <source>
        <dbReference type="SAM" id="MobiDB-lite"/>
    </source>
</evidence>
<keyword evidence="1" id="KW-0175">Coiled coil</keyword>
<reference evidence="4 5" key="1">
    <citation type="submission" date="2021-04" db="EMBL/GenBank/DDBJ databases">
        <title>Genome analysis of Polyangium sp.</title>
        <authorList>
            <person name="Li Y."/>
            <person name="Wang J."/>
        </authorList>
    </citation>
    <scope>NUCLEOTIDE SEQUENCE [LARGE SCALE GENOMIC DNA]</scope>
    <source>
        <strain evidence="4 5">SDU14</strain>
    </source>
</reference>
<dbReference type="SUPFAM" id="SSF48452">
    <property type="entry name" value="TPR-like"/>
    <property type="match status" value="2"/>
</dbReference>
<evidence type="ECO:0000313" key="5">
    <source>
        <dbReference type="Proteomes" id="UP001151081"/>
    </source>
</evidence>
<protein>
    <recommendedName>
        <fullName evidence="6">Tetratricopeptide repeat protein</fullName>
    </recommendedName>
</protein>
<feature type="region of interest" description="Disordered" evidence="2">
    <location>
        <begin position="1438"/>
        <end position="1457"/>
    </location>
</feature>